<proteinExistence type="predicted"/>
<sequence>MRMPQIDAISVVARSPCLVLWSRLGDDVEGHFVEEIHPVRPRSHREIGFEKCQTRPPPSLYTTKFLTAGT</sequence>
<accession>A0A2S2DNG7</accession>
<dbReference type="Proteomes" id="UP000245820">
    <property type="component" value="Chromosome"/>
</dbReference>
<evidence type="ECO:0000313" key="1">
    <source>
        <dbReference type="EMBL" id="AWL06925.1"/>
    </source>
</evidence>
<organism evidence="1 2">
    <name type="scientific">Massilia oculi</name>
    <dbReference type="NCBI Taxonomy" id="945844"/>
    <lineage>
        <taxon>Bacteria</taxon>
        <taxon>Pseudomonadati</taxon>
        <taxon>Pseudomonadota</taxon>
        <taxon>Betaproteobacteria</taxon>
        <taxon>Burkholderiales</taxon>
        <taxon>Oxalobacteraceae</taxon>
        <taxon>Telluria group</taxon>
        <taxon>Massilia</taxon>
    </lineage>
</organism>
<evidence type="ECO:0000313" key="2">
    <source>
        <dbReference type="Proteomes" id="UP000245820"/>
    </source>
</evidence>
<reference evidence="1 2" key="1">
    <citation type="submission" date="2018-05" db="EMBL/GenBank/DDBJ databases">
        <title>Complete genome sequence of Massilia oculi sp. nov. CCUG 43427T (=DSM 26321T), the type strain of M. oculi, and comparison with genome sequences of other Massilia strains.</title>
        <authorList>
            <person name="Zhu B."/>
        </authorList>
    </citation>
    <scope>NUCLEOTIDE SEQUENCE [LARGE SCALE GENOMIC DNA]</scope>
    <source>
        <strain evidence="1 2">CCUG 43427</strain>
    </source>
</reference>
<dbReference type="EMBL" id="CP029343">
    <property type="protein sequence ID" value="AWL06925.1"/>
    <property type="molecule type" value="Genomic_DNA"/>
</dbReference>
<protein>
    <submittedName>
        <fullName evidence="1">Uncharacterized protein</fullName>
    </submittedName>
</protein>
<dbReference type="KEGG" id="mtim:DIR46_22485"/>
<name>A0A2S2DNG7_9BURK</name>
<gene>
    <name evidence="1" type="ORF">DIR46_22485</name>
</gene>
<keyword evidence="2" id="KW-1185">Reference proteome</keyword>
<dbReference type="OrthoDB" id="9787207at2"/>
<dbReference type="AlphaFoldDB" id="A0A2S2DNG7"/>